<proteinExistence type="predicted"/>
<dbReference type="OrthoDB" id="2053793at2"/>
<dbReference type="Proteomes" id="UP000001661">
    <property type="component" value="Chromosome"/>
</dbReference>
<dbReference type="STRING" id="574087.Acear_0261"/>
<dbReference type="HOGENOM" id="CLU_820450_0_0_9"/>
<dbReference type="RefSeq" id="WP_013277257.1">
    <property type="nucleotide sequence ID" value="NC_014378.1"/>
</dbReference>
<keyword evidence="1" id="KW-0175">Coiled coil</keyword>
<keyword evidence="3" id="KW-1185">Reference proteome</keyword>
<evidence type="ECO:0008006" key="4">
    <source>
        <dbReference type="Google" id="ProtNLM"/>
    </source>
</evidence>
<accession>D9QTP7</accession>
<dbReference type="KEGG" id="aar:Acear_0261"/>
<gene>
    <name evidence="2" type="ordered locus">Acear_0261</name>
</gene>
<sequence>MHTKSLNVAAINQNLDWNFAVHYGVVEYLAGYDPAEAWNVRGISGRGGSSQKYFDYRQEKVVELEDQLKNSQELQNKLDDFLEECFTLFNAFRDENQQMIDQYLDKEFYFILGADRTGGTFMLKELSRALDWSYQNLHMSILHEHMPDFDIEEPDAIGWRKPDNYYYLLFQIVQFLVYINRVVPEEEYVVKKTRFSKCMQLIDYIFGDKAYYIVTVRHPAAINASRMETGATGEVVDDVKREGKRTLYLWQTVYREIVRDGQPEGLILPIQFGSGMDEFLADFFAHHNASVEPDKCHITERDYDYDFWTSDYVVNSMEWVRMLWQLHELEFPVPEEIL</sequence>
<dbReference type="InterPro" id="IPR027417">
    <property type="entry name" value="P-loop_NTPase"/>
</dbReference>
<dbReference type="AlphaFoldDB" id="D9QTP7"/>
<dbReference type="EMBL" id="CP002105">
    <property type="protein sequence ID" value="ADL11811.1"/>
    <property type="molecule type" value="Genomic_DNA"/>
</dbReference>
<evidence type="ECO:0000313" key="3">
    <source>
        <dbReference type="Proteomes" id="UP000001661"/>
    </source>
</evidence>
<name>D9QTP7_ACEAZ</name>
<evidence type="ECO:0000256" key="1">
    <source>
        <dbReference type="SAM" id="Coils"/>
    </source>
</evidence>
<reference evidence="2 3" key="1">
    <citation type="journal article" date="2010" name="Stand. Genomic Sci.">
        <title>Complete genome sequence of Acetohalobium arabaticum type strain (Z-7288).</title>
        <authorList>
            <person name="Sikorski J."/>
            <person name="Lapidus A."/>
            <person name="Chertkov O."/>
            <person name="Lucas S."/>
            <person name="Copeland A."/>
            <person name="Glavina Del Rio T."/>
            <person name="Nolan M."/>
            <person name="Tice H."/>
            <person name="Cheng J.F."/>
            <person name="Han C."/>
            <person name="Brambilla E."/>
            <person name="Pitluck S."/>
            <person name="Liolios K."/>
            <person name="Ivanova N."/>
            <person name="Mavromatis K."/>
            <person name="Mikhailova N."/>
            <person name="Pati A."/>
            <person name="Bruce D."/>
            <person name="Detter C."/>
            <person name="Tapia R."/>
            <person name="Goodwin L."/>
            <person name="Chen A."/>
            <person name="Palaniappan K."/>
            <person name="Land M."/>
            <person name="Hauser L."/>
            <person name="Chang Y.J."/>
            <person name="Jeffries C.D."/>
            <person name="Rohde M."/>
            <person name="Goker M."/>
            <person name="Spring S."/>
            <person name="Woyke T."/>
            <person name="Bristow J."/>
            <person name="Eisen J.A."/>
            <person name="Markowitz V."/>
            <person name="Hugenholtz P."/>
            <person name="Kyrpides N.C."/>
            <person name="Klenk H.P."/>
        </authorList>
    </citation>
    <scope>NUCLEOTIDE SEQUENCE [LARGE SCALE GENOMIC DNA]</scope>
    <source>
        <strain evidence="3">ATCC 49924 / DSM 5501 / Z-7288</strain>
    </source>
</reference>
<protein>
    <recommendedName>
        <fullName evidence="4">Sulfotransferase</fullName>
    </recommendedName>
</protein>
<dbReference type="SUPFAM" id="SSF52540">
    <property type="entry name" value="P-loop containing nucleoside triphosphate hydrolases"/>
    <property type="match status" value="1"/>
</dbReference>
<organism evidence="2 3">
    <name type="scientific">Acetohalobium arabaticum (strain ATCC 49924 / DSM 5501 / Z-7288)</name>
    <dbReference type="NCBI Taxonomy" id="574087"/>
    <lineage>
        <taxon>Bacteria</taxon>
        <taxon>Bacillati</taxon>
        <taxon>Bacillota</taxon>
        <taxon>Clostridia</taxon>
        <taxon>Halanaerobiales</taxon>
        <taxon>Halobacteroidaceae</taxon>
        <taxon>Acetohalobium</taxon>
    </lineage>
</organism>
<feature type="coiled-coil region" evidence="1">
    <location>
        <begin position="57"/>
        <end position="84"/>
    </location>
</feature>
<evidence type="ECO:0000313" key="2">
    <source>
        <dbReference type="EMBL" id="ADL11811.1"/>
    </source>
</evidence>